<keyword evidence="3" id="KW-1003">Cell membrane</keyword>
<evidence type="ECO:0000256" key="3">
    <source>
        <dbReference type="ARBA" id="ARBA00022475"/>
    </source>
</evidence>
<reference evidence="9" key="1">
    <citation type="submission" date="2017-03" db="EMBL/GenBank/DDBJ databases">
        <authorList>
            <person name="Monnet C."/>
        </authorList>
    </citation>
    <scope>NUCLEOTIDE SEQUENCE [LARGE SCALE GENOMIC DNA]</scope>
    <source>
        <strain evidence="9">ATCC 9175</strain>
    </source>
</reference>
<evidence type="ECO:0000313" key="9">
    <source>
        <dbReference type="EMBL" id="SMX74835.1"/>
    </source>
</evidence>
<dbReference type="CDD" id="cd17369">
    <property type="entry name" value="MFS_ShiA_like"/>
    <property type="match status" value="1"/>
</dbReference>
<feature type="transmembrane region" description="Helical" evidence="7">
    <location>
        <begin position="439"/>
        <end position="460"/>
    </location>
</feature>
<keyword evidence="6 7" id="KW-0472">Membrane</keyword>
<feature type="transmembrane region" description="Helical" evidence="7">
    <location>
        <begin position="93"/>
        <end position="112"/>
    </location>
</feature>
<comment type="caution">
    <text evidence="9">The sequence shown here is derived from an EMBL/GenBank/DDBJ whole genome shotgun (WGS) entry which is preliminary data.</text>
</comment>
<dbReference type="Gene3D" id="1.20.1250.20">
    <property type="entry name" value="MFS general substrate transporter like domains"/>
    <property type="match status" value="1"/>
</dbReference>
<comment type="subcellular location">
    <subcellularLocation>
        <location evidence="1">Cell membrane</location>
        <topology evidence="1">Multi-pass membrane protein</topology>
    </subcellularLocation>
</comment>
<feature type="transmembrane region" description="Helical" evidence="7">
    <location>
        <begin position="155"/>
        <end position="180"/>
    </location>
</feature>
<evidence type="ECO:0000256" key="4">
    <source>
        <dbReference type="ARBA" id="ARBA00022692"/>
    </source>
</evidence>
<evidence type="ECO:0000313" key="10">
    <source>
        <dbReference type="Proteomes" id="UP000234525"/>
    </source>
</evidence>
<dbReference type="EMBL" id="FXZB01000008">
    <property type="protein sequence ID" value="SMX74835.1"/>
    <property type="molecule type" value="Genomic_DNA"/>
</dbReference>
<feature type="transmembrane region" description="Helical" evidence="7">
    <location>
        <begin position="318"/>
        <end position="339"/>
    </location>
</feature>
<feature type="transmembrane region" description="Helical" evidence="7">
    <location>
        <begin position="346"/>
        <end position="367"/>
    </location>
</feature>
<feature type="transmembrane region" description="Helical" evidence="7">
    <location>
        <begin position="267"/>
        <end position="288"/>
    </location>
</feature>
<dbReference type="SUPFAM" id="SSF103473">
    <property type="entry name" value="MFS general substrate transporter"/>
    <property type="match status" value="1"/>
</dbReference>
<evidence type="ECO:0000256" key="2">
    <source>
        <dbReference type="ARBA" id="ARBA00022448"/>
    </source>
</evidence>
<dbReference type="InterPro" id="IPR020846">
    <property type="entry name" value="MFS_dom"/>
</dbReference>
<evidence type="ECO:0000256" key="5">
    <source>
        <dbReference type="ARBA" id="ARBA00022989"/>
    </source>
</evidence>
<dbReference type="AlphaFoldDB" id="A0A2H1II08"/>
<protein>
    <submittedName>
        <fullName evidence="9">Na+/melibiose symporter</fullName>
    </submittedName>
</protein>
<accession>A0A2H1II08</accession>
<feature type="transmembrane region" description="Helical" evidence="7">
    <location>
        <begin position="201"/>
        <end position="220"/>
    </location>
</feature>
<name>A0A2H1II08_BREAU</name>
<dbReference type="PANTHER" id="PTHR43045:SF1">
    <property type="entry name" value="SHIKIMATE TRANSPORTER"/>
    <property type="match status" value="1"/>
</dbReference>
<keyword evidence="10" id="KW-1185">Reference proteome</keyword>
<feature type="domain" description="Major facilitator superfamily (MFS) profile" evidence="8">
    <location>
        <begin position="52"/>
        <end position="465"/>
    </location>
</feature>
<organism evidence="9 10">
    <name type="scientific">Brevibacterium aurantiacum</name>
    <dbReference type="NCBI Taxonomy" id="273384"/>
    <lineage>
        <taxon>Bacteria</taxon>
        <taxon>Bacillati</taxon>
        <taxon>Actinomycetota</taxon>
        <taxon>Actinomycetes</taxon>
        <taxon>Micrococcales</taxon>
        <taxon>Brevibacteriaceae</taxon>
        <taxon>Brevibacterium</taxon>
    </lineage>
</organism>
<evidence type="ECO:0000256" key="1">
    <source>
        <dbReference type="ARBA" id="ARBA00004651"/>
    </source>
</evidence>
<dbReference type="InterPro" id="IPR036259">
    <property type="entry name" value="MFS_trans_sf"/>
</dbReference>
<dbReference type="GO" id="GO:0022857">
    <property type="term" value="F:transmembrane transporter activity"/>
    <property type="evidence" value="ECO:0007669"/>
    <property type="project" value="InterPro"/>
</dbReference>
<dbReference type="PROSITE" id="PS00217">
    <property type="entry name" value="SUGAR_TRANSPORT_2"/>
    <property type="match status" value="1"/>
</dbReference>
<evidence type="ECO:0000259" key="8">
    <source>
        <dbReference type="PROSITE" id="PS50850"/>
    </source>
</evidence>
<keyword evidence="4 7" id="KW-0812">Transmembrane</keyword>
<dbReference type="Proteomes" id="UP000234525">
    <property type="component" value="Unassembled WGS sequence"/>
</dbReference>
<feature type="transmembrane region" description="Helical" evidence="7">
    <location>
        <begin position="226"/>
        <end position="246"/>
    </location>
</feature>
<keyword evidence="5 7" id="KW-1133">Transmembrane helix</keyword>
<dbReference type="GO" id="GO:0005886">
    <property type="term" value="C:plasma membrane"/>
    <property type="evidence" value="ECO:0007669"/>
    <property type="project" value="UniProtKB-SubCell"/>
</dbReference>
<dbReference type="InterPro" id="IPR005829">
    <property type="entry name" value="Sugar_transporter_CS"/>
</dbReference>
<keyword evidence="2" id="KW-0813">Transport</keyword>
<feature type="transmembrane region" description="Helical" evidence="7">
    <location>
        <begin position="124"/>
        <end position="143"/>
    </location>
</feature>
<sequence length="486" mass="51618">MGSRGADEPDHGALTCLTDCTDINSSRLNKDVLMTATHEMTPPTQKRNQRRVAFASLIGTTIEWYDYFTYSTAAALVFAQLYFALAGEGVGQLLAFATIGISFLFRPVGAFLSGHFGDKLGRRFILVVTLVTMGVATALIGLIPTYETIGVTAPVLLILLRILQGLSAGGEWGGAALLAVEHADSDKRGRAGSYPQLGVPLGMLLSSGVIALMTGVISPGEAFVEWGWRVPFLLSVVLIGVGYWVRRSVEDTPVFKEIQVESAKRKAPILVLFKRHLPLVIVAALIFAGNNASGYMTTGGFVTKYATTDGVGFSQTDVLLAITFGSFVWLVSTAVSGYLADRIGRVRTYVCGFVILIATAFPLFWLIDTGSLGLMYLALGIFSIGLGLSYGPQAALYVELFPASIRFSGVAISYALGAVIGGAFAPTIAQALLQATGTTASVSIYLVGMSVISLVAVSLVKDRKGIDLSVGNEAEQTRGVWRGGRR</sequence>
<evidence type="ECO:0000256" key="6">
    <source>
        <dbReference type="ARBA" id="ARBA00023136"/>
    </source>
</evidence>
<evidence type="ECO:0000256" key="7">
    <source>
        <dbReference type="SAM" id="Phobius"/>
    </source>
</evidence>
<feature type="transmembrane region" description="Helical" evidence="7">
    <location>
        <begin position="410"/>
        <end position="433"/>
    </location>
</feature>
<dbReference type="PROSITE" id="PS50850">
    <property type="entry name" value="MFS"/>
    <property type="match status" value="1"/>
</dbReference>
<dbReference type="Pfam" id="PF07690">
    <property type="entry name" value="MFS_1"/>
    <property type="match status" value="1"/>
</dbReference>
<gene>
    <name evidence="9" type="ORF">BAUR9175_01342</name>
</gene>
<dbReference type="InterPro" id="IPR011701">
    <property type="entry name" value="MFS"/>
</dbReference>
<proteinExistence type="predicted"/>
<dbReference type="PANTHER" id="PTHR43045">
    <property type="entry name" value="SHIKIMATE TRANSPORTER"/>
    <property type="match status" value="1"/>
</dbReference>
<feature type="transmembrane region" description="Helical" evidence="7">
    <location>
        <begin position="373"/>
        <end position="398"/>
    </location>
</feature>